<keyword evidence="4" id="KW-0031">Aminopeptidase</keyword>
<dbReference type="Gene3D" id="3.40.50.1820">
    <property type="entry name" value="alpha/beta hydrolase"/>
    <property type="match status" value="2"/>
</dbReference>
<reference evidence="13" key="1">
    <citation type="journal article" date="2019" name="Int. J. Syst. Evol. Microbiol.">
        <title>The Global Catalogue of Microorganisms (GCM) 10K type strain sequencing project: providing services to taxonomists for standard genome sequencing and annotation.</title>
        <authorList>
            <consortium name="The Broad Institute Genomics Platform"/>
            <consortium name="The Broad Institute Genome Sequencing Center for Infectious Disease"/>
            <person name="Wu L."/>
            <person name="Ma J."/>
        </authorList>
    </citation>
    <scope>NUCLEOTIDE SEQUENCE [LARGE SCALE GENOMIC DNA]</scope>
    <source>
        <strain evidence="13">KLKA75</strain>
    </source>
</reference>
<dbReference type="Pfam" id="PF02129">
    <property type="entry name" value="Peptidase_S15"/>
    <property type="match status" value="1"/>
</dbReference>
<dbReference type="EC" id="3.4.14.11" evidence="3"/>
<feature type="region of interest" description="Disordered" evidence="9">
    <location>
        <begin position="399"/>
        <end position="452"/>
    </location>
</feature>
<dbReference type="InterPro" id="IPR013736">
    <property type="entry name" value="Xaa-Pro_dipept_C"/>
</dbReference>
<comment type="similarity">
    <text evidence="2">Belongs to the peptidase S15 family.</text>
</comment>
<dbReference type="EMBL" id="JBHSIT010000010">
    <property type="protein sequence ID" value="MFC4911851.1"/>
    <property type="molecule type" value="Genomic_DNA"/>
</dbReference>
<proteinExistence type="inferred from homology"/>
<dbReference type="PRINTS" id="PR00923">
    <property type="entry name" value="LACTOPTASE"/>
</dbReference>
<name>A0ABV9U606_9ACTN</name>
<evidence type="ECO:0000256" key="3">
    <source>
        <dbReference type="ARBA" id="ARBA00012463"/>
    </source>
</evidence>
<evidence type="ECO:0000256" key="10">
    <source>
        <dbReference type="SAM" id="SignalP"/>
    </source>
</evidence>
<dbReference type="SUPFAM" id="SSF53474">
    <property type="entry name" value="alpha/beta-Hydrolases"/>
    <property type="match status" value="1"/>
</dbReference>
<dbReference type="SUPFAM" id="SSF49785">
    <property type="entry name" value="Galactose-binding domain-like"/>
    <property type="match status" value="1"/>
</dbReference>
<comment type="catalytic activity">
    <reaction evidence="1">
        <text>Hydrolyzes Xaa-Pro-|- bonds to release unblocked, N-terminal dipeptides from substrates including Ala-Pro-|-p-nitroanilide and (sequentially) Tyr-Pro-|-Phe-Pro-|-Gly-Pro-|-Ile.</text>
        <dbReference type="EC" id="3.4.14.11"/>
    </reaction>
</comment>
<evidence type="ECO:0000313" key="13">
    <source>
        <dbReference type="Proteomes" id="UP001595872"/>
    </source>
</evidence>
<feature type="chain" id="PRO_5045849593" description="Xaa-Pro dipeptidyl-peptidase" evidence="10">
    <location>
        <begin position="38"/>
        <end position="662"/>
    </location>
</feature>
<dbReference type="InterPro" id="IPR029058">
    <property type="entry name" value="AB_hydrolase_fold"/>
</dbReference>
<organism evidence="12 13">
    <name type="scientific">Actinomadura gamaensis</name>
    <dbReference type="NCBI Taxonomy" id="1763541"/>
    <lineage>
        <taxon>Bacteria</taxon>
        <taxon>Bacillati</taxon>
        <taxon>Actinomycetota</taxon>
        <taxon>Actinomycetes</taxon>
        <taxon>Streptosporangiales</taxon>
        <taxon>Thermomonosporaceae</taxon>
        <taxon>Actinomadura</taxon>
    </lineage>
</organism>
<keyword evidence="6" id="KW-0378">Hydrolase</keyword>
<evidence type="ECO:0000256" key="9">
    <source>
        <dbReference type="SAM" id="MobiDB-lite"/>
    </source>
</evidence>
<accession>A0ABV9U606</accession>
<evidence type="ECO:0000256" key="6">
    <source>
        <dbReference type="ARBA" id="ARBA00022801"/>
    </source>
</evidence>
<dbReference type="SMART" id="SM00939">
    <property type="entry name" value="PepX_C"/>
    <property type="match status" value="1"/>
</dbReference>
<dbReference type="Pfam" id="PF08530">
    <property type="entry name" value="PepX_C"/>
    <property type="match status" value="1"/>
</dbReference>
<dbReference type="RefSeq" id="WP_378261171.1">
    <property type="nucleotide sequence ID" value="NZ_JBHSIT010000010.1"/>
</dbReference>
<evidence type="ECO:0000313" key="12">
    <source>
        <dbReference type="EMBL" id="MFC4911851.1"/>
    </source>
</evidence>
<evidence type="ECO:0000256" key="7">
    <source>
        <dbReference type="ARBA" id="ARBA00022825"/>
    </source>
</evidence>
<dbReference type="NCBIfam" id="NF003780">
    <property type="entry name" value="PRK05371.1-1"/>
    <property type="match status" value="1"/>
</dbReference>
<evidence type="ECO:0000256" key="1">
    <source>
        <dbReference type="ARBA" id="ARBA00000123"/>
    </source>
</evidence>
<evidence type="ECO:0000256" key="5">
    <source>
        <dbReference type="ARBA" id="ARBA00022670"/>
    </source>
</evidence>
<evidence type="ECO:0000256" key="4">
    <source>
        <dbReference type="ARBA" id="ARBA00022438"/>
    </source>
</evidence>
<keyword evidence="10" id="KW-0732">Signal</keyword>
<dbReference type="InterPro" id="IPR000383">
    <property type="entry name" value="Xaa-Pro-like_dom"/>
</dbReference>
<keyword evidence="5" id="KW-0645">Protease</keyword>
<comment type="caution">
    <text evidence="12">The sequence shown here is derived from an EMBL/GenBank/DDBJ whole genome shotgun (WGS) entry which is preliminary data.</text>
</comment>
<feature type="domain" description="Xaa-Pro dipeptidyl-peptidase C-terminal" evidence="11">
    <location>
        <begin position="367"/>
        <end position="625"/>
    </location>
</feature>
<feature type="signal peptide" evidence="10">
    <location>
        <begin position="1"/>
        <end position="37"/>
    </location>
</feature>
<evidence type="ECO:0000256" key="2">
    <source>
        <dbReference type="ARBA" id="ARBA00010819"/>
    </source>
</evidence>
<dbReference type="InterPro" id="IPR008979">
    <property type="entry name" value="Galactose-bd-like_sf"/>
</dbReference>
<evidence type="ECO:0000259" key="11">
    <source>
        <dbReference type="SMART" id="SM00939"/>
    </source>
</evidence>
<dbReference type="Gene3D" id="2.60.120.260">
    <property type="entry name" value="Galactose-binding domain-like"/>
    <property type="match status" value="1"/>
</dbReference>
<dbReference type="InterPro" id="IPR006311">
    <property type="entry name" value="TAT_signal"/>
</dbReference>
<dbReference type="InterPro" id="IPR008252">
    <property type="entry name" value="Pept_S15_Xpro"/>
</dbReference>
<sequence>MARRPLARTRRSATIAALTGAAVVAAGALPAANAADAATRTTTPRIVVRNGVTQPVFSYKDAIREHVYVQTGLDSDHDGRPDRVNVDIVRPRESDHGLKVPVIMDESPYYDNLGRGNEGQKKKYDANGNPISFPLFYDNYFVPRGYAFLAVDMVGTTRSDGCPTSGGPTDVLGGKAVVDWLNGRAKAFTADGKPVKASWTTGHTGMIGKSYDGTLANGVAATGVKGLDTIVPISAISSWYDYSRMNGTKYWTGEQDGLAQTVDTDPPAKCAAVRDYLAKAQDDETGNYNAYWNTTNYRHGSFADVRNVHASVFAIHGVNDFNVKDNQFAEWWQGLKKQGVARKVWLHQRGHVDPFDIRRQDWVNTLHKWFDHELQKIPNDVLKQPRADVEVGPDQWITQADWPAPGARTVPLRPGKDGSLGLKPAKPGGTGTFTDLPGPDNGGYTESDLASDPTTAKPYRLAYVSGPVPKAVRISGTPQARLRVKTDKPTSDLTVLLVDYGTDTRVDYLGAGSGIKTLTTRSCFGESTADDSACYLDTRTTTATTPLNVVARGWMDAWNRTSLSHPTPLTSGKYYSIGWKTLSQEYVLKPGHRLGLVIAGTDVDNTTETPTGANVTVDLAGSSITVPVVLAPNGVTSQLAPAPTAPWRGPKANLPHQEKKFF</sequence>
<gene>
    <name evidence="12" type="ORF">ACFPCY_31410</name>
</gene>
<protein>
    <recommendedName>
        <fullName evidence="3">Xaa-Pro dipeptidyl-peptidase</fullName>
        <ecNumber evidence="3">3.4.14.11</ecNumber>
    </recommendedName>
    <alternativeName>
        <fullName evidence="8">X-prolyl-dipeptidyl aminopeptidase</fullName>
    </alternativeName>
</protein>
<keyword evidence="13" id="KW-1185">Reference proteome</keyword>
<evidence type="ECO:0000256" key="8">
    <source>
        <dbReference type="ARBA" id="ARBA00030045"/>
    </source>
</evidence>
<dbReference type="PROSITE" id="PS51318">
    <property type="entry name" value="TAT"/>
    <property type="match status" value="1"/>
</dbReference>
<keyword evidence="7" id="KW-0720">Serine protease</keyword>
<dbReference type="Proteomes" id="UP001595872">
    <property type="component" value="Unassembled WGS sequence"/>
</dbReference>
<feature type="region of interest" description="Disordered" evidence="9">
    <location>
        <begin position="641"/>
        <end position="662"/>
    </location>
</feature>